<feature type="compositionally biased region" description="Low complexity" evidence="8">
    <location>
        <begin position="45"/>
        <end position="58"/>
    </location>
</feature>
<dbReference type="GO" id="GO:0016485">
    <property type="term" value="P:protein processing"/>
    <property type="evidence" value="ECO:0000318"/>
    <property type="project" value="GO_Central"/>
</dbReference>
<dbReference type="CDD" id="cd08662">
    <property type="entry name" value="M13"/>
    <property type="match status" value="2"/>
</dbReference>
<evidence type="ECO:0000256" key="3">
    <source>
        <dbReference type="ARBA" id="ARBA00022670"/>
    </source>
</evidence>
<accession>A0A454XXY8</accession>
<dbReference type="InterPro" id="IPR042089">
    <property type="entry name" value="Peptidase_M13_dom_2"/>
</dbReference>
<keyword evidence="9" id="KW-0812">Transmembrane</keyword>
<dbReference type="GO" id="GO:0005886">
    <property type="term" value="C:plasma membrane"/>
    <property type="evidence" value="ECO:0000318"/>
    <property type="project" value="GO_Central"/>
</dbReference>
<dbReference type="InterPro" id="IPR024079">
    <property type="entry name" value="MetalloPept_cat_dom_sf"/>
</dbReference>
<feature type="region of interest" description="Disordered" evidence="8">
    <location>
        <begin position="45"/>
        <end position="129"/>
    </location>
</feature>
<name>A0A454XXY8_PRIPA</name>
<dbReference type="SUPFAM" id="SSF55486">
    <property type="entry name" value="Metalloproteases ('zincins'), catalytic domain"/>
    <property type="match status" value="2"/>
</dbReference>
<evidence type="ECO:0000256" key="7">
    <source>
        <dbReference type="ARBA" id="ARBA00023049"/>
    </source>
</evidence>
<dbReference type="EnsemblMetazoa" id="PPA05324.1">
    <property type="protein sequence ID" value="PPA05324.1"/>
    <property type="gene ID" value="WBGene00094878"/>
</dbReference>
<dbReference type="PRINTS" id="PR00786">
    <property type="entry name" value="NEPRILYSIN"/>
</dbReference>
<feature type="compositionally biased region" description="Acidic residues" evidence="8">
    <location>
        <begin position="106"/>
        <end position="118"/>
    </location>
</feature>
<evidence type="ECO:0000256" key="6">
    <source>
        <dbReference type="ARBA" id="ARBA00022833"/>
    </source>
</evidence>
<evidence type="ECO:0000256" key="2">
    <source>
        <dbReference type="ARBA" id="ARBA00007357"/>
    </source>
</evidence>
<dbReference type="OrthoDB" id="6475849at2759"/>
<keyword evidence="5" id="KW-0378">Hydrolase</keyword>
<evidence type="ECO:0000256" key="5">
    <source>
        <dbReference type="ARBA" id="ARBA00022801"/>
    </source>
</evidence>
<evidence type="ECO:0000256" key="1">
    <source>
        <dbReference type="ARBA" id="ARBA00001947"/>
    </source>
</evidence>
<sequence>MSNKGVGIAFKLTALVLLLSILGVSIGILIVSLNVRDDVEATPAAPTYPTTVEPASTKAPPPPPPPTTTASAPLPPCTNAPPEDPKTDTPDVKTTEAPDTKTTTEEPMDPVDPVDPEEETKNIPEGEIIKEKDPRFNKFSEISNLYEKWMDVKVDPCNDFYHYVCGKGQKNGEQSPFDISQIKDNNVEAAMWQKDQKYWDEAPLPVKQIKWFRDKCHQDDSYTMKDRQDKIKEMLQQLLDMVETPVPFFKPHDAFVMDATALSKLAGYAKGQFGAFALLTTYVSQGYTDPDTSSIFVDQPLPIFIDSVYADDTYPDKKAELVGDISSTISTVARMLGVTLDADSLQKMSEGVVEFDKVISQTMQQDPIVRRQVARNNNPYTLADLNVQADQFEWVTYMQSALVLLGGKEQVVDGTWTAIIMEKDFTLDLLNNLIKTTEPATVANYVFFKAFSQILNAVPLPRRAKPESSELDKYRAEFHLEKKTLTGMLRKPIPDLGIKSAVCGQIAEALLPWPASRLYVDQDIPDVAARKDLKDNVAEIAKWIFFGFRSQLDQLNWMDKESKVGAFEKLDDLQLNVAYPDWVTDDAQLTAYYKDLDITEDDSFMNIVLKLTTYFRIQQAPNHFSVPHCSLWLYLLPETEETSRPSLESLTHGKYQPQLNSITFPEGILQEPFYSPDYPLATIFGGLGAISGHELTHGFDDEGVQWDGFGALKAWMSDDSQKSFNKMAQCVIDEYSSFCPFKPNECVNGANTQGENIADNGGIQAAYKALKAYESLNGADPRLPGFGSTFTSDQLFFLTFAQTWCDKEQDENHFVKQTISDVHSPALYRVLGTIQNFPAFKNAFNCPADTPYTPTKHCDRERSVADKKVRYKEDNGGIYPLLYVTSSLGMSNKGVGIAFKLTALVLLLGILGVSIGILIVSLNVRDDVEATSAVPTYPTTVPPATTASAPLQPCAPPDDTKTTTEEPVDPVDPVDPEEETKNIPEGKIIKKGEPRFDKFSEISNLFEQWMDVKVDPCNDFYHYVCGKGQKNNAQSPFLISTLKDNQIENAMWQKDQAYWDAAPLPVKQINWFRQKCHSDDSYTVKDQQDKTKEMLQQYLGMVATPVPFFTPNVDFVMDATALSKLAGYAKGQFGAYALLTTYVSQGYTDPDTSSIFVDEPLPIFVASVYADNKYPLLKGSLVGDISSTITTAAQMLGMPNLDAKSLKKMSTDVVEFDKIISTTMKQDPIVRRQVDRNNNPHTLDDLNVKADQFDWVTYVKAALVLLGGKEEVVDGSWKVIIMEEDFTLKSLNELIKTTEPATVANYVFYKAFSKILSAVPDPPATPPKSSELDQYRAEFHLEKKTLTRMLRKPSDPDQKANGDQKCRAIAELVLPWPASRLYVDQGIPNPVDRKALKDNVAEIANWIFFGFRSQLDQLNWMDKDSKKGAFEKLDDLQLNIAYPDWVTDNDQLTAYYKDLDITVDDNFMNIVLKLNTYSRTQEVLPLVVPTPRDRGDFSSFIGITNAWYQPQLNSITFPEGILQEPFYSPDYPLATIFGGLGAISGHELTHGFDDEGVQWDGIGALKAWMSDDSQKSFNKMAQCVIDEYSSFCPFKPNECVNGANTQGENIADNGGIQAAYKALKAYESLNGADPRLPGFGSTFNSDQLFFLTFAQTWCDAELNEFEFVIDTLADVHSPAYYRVLGTIQNFPAFKNAFNCPADTPYTPTKHCDVWTSKPF</sequence>
<dbReference type="Pfam" id="PF05649">
    <property type="entry name" value="Peptidase_M13_N"/>
    <property type="match status" value="2"/>
</dbReference>
<keyword evidence="6" id="KW-0862">Zinc</keyword>
<evidence type="ECO:0000313" key="11">
    <source>
        <dbReference type="Proteomes" id="UP000005239"/>
    </source>
</evidence>
<organism evidence="10 11">
    <name type="scientific">Pristionchus pacificus</name>
    <name type="common">Parasitic nematode worm</name>
    <dbReference type="NCBI Taxonomy" id="54126"/>
    <lineage>
        <taxon>Eukaryota</taxon>
        <taxon>Metazoa</taxon>
        <taxon>Ecdysozoa</taxon>
        <taxon>Nematoda</taxon>
        <taxon>Chromadorea</taxon>
        <taxon>Rhabditida</taxon>
        <taxon>Rhabditina</taxon>
        <taxon>Diplogasteromorpha</taxon>
        <taxon>Diplogasteroidea</taxon>
        <taxon>Neodiplogasteridae</taxon>
        <taxon>Pristionchus</taxon>
    </lineage>
</organism>
<keyword evidence="3" id="KW-0645">Protease</keyword>
<proteinExistence type="inferred from homology"/>
<dbReference type="Gene3D" id="1.10.1380.10">
    <property type="entry name" value="Neutral endopeptidase , domain2"/>
    <property type="match status" value="2"/>
</dbReference>
<dbReference type="Pfam" id="PF01431">
    <property type="entry name" value="Peptidase_M13"/>
    <property type="match status" value="2"/>
</dbReference>
<evidence type="ECO:0000256" key="8">
    <source>
        <dbReference type="SAM" id="MobiDB-lite"/>
    </source>
</evidence>
<evidence type="ECO:0000256" key="9">
    <source>
        <dbReference type="SAM" id="Phobius"/>
    </source>
</evidence>
<dbReference type="InterPro" id="IPR000718">
    <property type="entry name" value="Peptidase_M13"/>
</dbReference>
<protein>
    <submittedName>
        <fullName evidence="10">Peptidase</fullName>
    </submittedName>
</protein>
<dbReference type="InterPro" id="IPR008753">
    <property type="entry name" value="Peptidase_M13_N"/>
</dbReference>
<reference evidence="11" key="1">
    <citation type="journal article" date="2008" name="Nat. Genet.">
        <title>The Pristionchus pacificus genome provides a unique perspective on nematode lifestyle and parasitism.</title>
        <authorList>
            <person name="Dieterich C."/>
            <person name="Clifton S.W."/>
            <person name="Schuster L.N."/>
            <person name="Chinwalla A."/>
            <person name="Delehaunty K."/>
            <person name="Dinkelacker I."/>
            <person name="Fulton L."/>
            <person name="Fulton R."/>
            <person name="Godfrey J."/>
            <person name="Minx P."/>
            <person name="Mitreva M."/>
            <person name="Roeseler W."/>
            <person name="Tian H."/>
            <person name="Witte H."/>
            <person name="Yang S.P."/>
            <person name="Wilson R.K."/>
            <person name="Sommer R.J."/>
        </authorList>
    </citation>
    <scope>NUCLEOTIDE SEQUENCE [LARGE SCALE GENOMIC DNA]</scope>
    <source>
        <strain evidence="11">PS312</strain>
    </source>
</reference>
<dbReference type="PROSITE" id="PS51885">
    <property type="entry name" value="NEPRILYSIN"/>
    <property type="match status" value="2"/>
</dbReference>
<dbReference type="Proteomes" id="UP000005239">
    <property type="component" value="Unassembled WGS sequence"/>
</dbReference>
<reference evidence="10" key="2">
    <citation type="submission" date="2022-06" db="UniProtKB">
        <authorList>
            <consortium name="EnsemblMetazoa"/>
        </authorList>
    </citation>
    <scope>IDENTIFICATION</scope>
    <source>
        <strain evidence="10">PS312</strain>
    </source>
</reference>
<feature type="region of interest" description="Disordered" evidence="8">
    <location>
        <begin position="934"/>
        <end position="980"/>
    </location>
</feature>
<dbReference type="GO" id="GO:0046872">
    <property type="term" value="F:metal ion binding"/>
    <property type="evidence" value="ECO:0007669"/>
    <property type="project" value="UniProtKB-KW"/>
</dbReference>
<keyword evidence="11" id="KW-1185">Reference proteome</keyword>
<comment type="similarity">
    <text evidence="2">Belongs to the peptidase M13 family.</text>
</comment>
<feature type="compositionally biased region" description="Pro residues" evidence="8">
    <location>
        <begin position="59"/>
        <end position="79"/>
    </location>
</feature>
<dbReference type="PANTHER" id="PTHR11733:SF240">
    <property type="entry name" value="GH14155P-RELATED"/>
    <property type="match status" value="1"/>
</dbReference>
<dbReference type="GO" id="GO:0004222">
    <property type="term" value="F:metalloendopeptidase activity"/>
    <property type="evidence" value="ECO:0000318"/>
    <property type="project" value="GO_Central"/>
</dbReference>
<gene>
    <name evidence="10" type="primary">WBGene00094878</name>
</gene>
<keyword evidence="4" id="KW-0479">Metal-binding</keyword>
<keyword evidence="9" id="KW-1133">Transmembrane helix</keyword>
<feature type="compositionally biased region" description="Basic and acidic residues" evidence="8">
    <location>
        <begin position="119"/>
        <end position="129"/>
    </location>
</feature>
<feature type="transmembrane region" description="Helical" evidence="9">
    <location>
        <begin position="12"/>
        <end position="33"/>
    </location>
</feature>
<keyword evidence="7" id="KW-0482">Metalloprotease</keyword>
<accession>A0A8R1YAX7</accession>
<feature type="compositionally biased region" description="Basic and acidic residues" evidence="8">
    <location>
        <begin position="83"/>
        <end position="104"/>
    </location>
</feature>
<evidence type="ECO:0000256" key="4">
    <source>
        <dbReference type="ARBA" id="ARBA00022723"/>
    </source>
</evidence>
<dbReference type="InterPro" id="IPR018497">
    <property type="entry name" value="Peptidase_M13_C"/>
</dbReference>
<dbReference type="Gene3D" id="3.40.390.10">
    <property type="entry name" value="Collagenase (Catalytic Domain)"/>
    <property type="match status" value="2"/>
</dbReference>
<dbReference type="PANTHER" id="PTHR11733">
    <property type="entry name" value="ZINC METALLOPROTEASE FAMILY M13 NEPRILYSIN-RELATED"/>
    <property type="match status" value="1"/>
</dbReference>
<dbReference type="OMA" id="ALHINSY"/>
<feature type="compositionally biased region" description="Acidic residues" evidence="8">
    <location>
        <begin position="966"/>
        <end position="978"/>
    </location>
</feature>
<feature type="compositionally biased region" description="Low complexity" evidence="8">
    <location>
        <begin position="934"/>
        <end position="950"/>
    </location>
</feature>
<keyword evidence="9" id="KW-0472">Membrane</keyword>
<evidence type="ECO:0000313" key="10">
    <source>
        <dbReference type="EnsemblMetazoa" id="PPA05324.1"/>
    </source>
</evidence>
<comment type="cofactor">
    <cofactor evidence="1">
        <name>Zn(2+)</name>
        <dbReference type="ChEBI" id="CHEBI:29105"/>
    </cofactor>
</comment>